<dbReference type="SUPFAM" id="SSF53098">
    <property type="entry name" value="Ribonuclease H-like"/>
    <property type="match status" value="1"/>
</dbReference>
<sequence>MGKQNKQKAPWQQRGHGSDRYDHSSWELWRGSWKSASPKAKAGAFPSFDRAWGPKAEIAVLKEDRHPGGLWEESTARTAQAAVNNLRKAEQRVARLTREKSDKATRFAAYEKEIKAAFAAEEKRYMAIQERLAEDLVDAQKQLQLAKETMAQAADEFRTVPMDVASGHATSEADQWERMLRRSGPVGPPPTLDPELIELLRRYKRGEGLPPHGSPNFGTTRSEDAVAARPVRPDHTEAPAGCEENLNPGGPRWTTAKLWGGLAQCHAPQTQPVSSNFTEWTTSCDGCQQDDRGCSPCGAATSWQRRSFSETGGKEADDSWTCNGAFSQELRTSTLAVRTLLAGASLHTVLRSTRVHKSRIVALSFCESFSSSSVSEDVCLAGSNVPFWARPGFEPERIQEPVPEAPVFDHPGIPVACHAEELPDAHDRRFVQAYCYVMSPHYQAEVVPLHLGIPTDMLTFCAYVRRSLSNLRLRFVSEIIPTVPQLSSEFASVLVVPKWLNASNRQVIVYDLRFDMPNDWLSDPTLPDEEVEWPSELLLHKRSLRQLLGGTRQQTIDDGALKITSVVDFPAHAQTLLTFLPAGELLSASDRLLAKTHATLHVAPEVEPVRNYRLLAHKFLLEPGSTGSGPSRDLADLRFITTVLGGAWPYHSPFHGHVPGALRDFEEDETDARPQLCWVQVFILKYLYVPEKLSVAIGLPATPPEAVDAVQGARSLSASRDFPHLIPAAPQPFAEACVYLANSSWYGFDMVACADLTRIDGRIFAVRLPDYADRQVVLAHVDLPPGSHITVYAGFLEAPLQDGIPLHLFPGVTLRFLPEGHPLAPALAISETLQSTVIRNAVGPNLDVAPGDHYCVVLRYSYKLFRADNLLPWQYRERLAGTIGCTASQVSIFPAAPRASDVEIDGHQCHTALVVVPTSFVSATADGYCFLVDARPVLQGWMCFKTGTSPIRAALVLSELNAEAPLGLRATLDDVASPDTLVDVRPGQVLIARYIPLEELPHLRGPGDGPGGGEWELLSPVDSVDGRSDDENPFPGEQVVGNFLVLVPCMLFTTDYSPELYEVALHLPSEPTELVERVLDARSQHRREIAPCPHIVRPQPDTAFASLLMLPLWPVEHCVVLVDGRTVDGRLFAICLAPLIDRRSLLIAAAYEPDQPLHVYVRDSPWPLRTDVAIPLFTGDLLVVTPSAYPAPGTGHLLEMLESPDSWDSAAIPEEQPQRFTLVLYDAESLLLESHHNEHDDVASSDSVDSIDARTAEQLGIAESDLMLYAAIPEISDHWERGRPVDRVLVMTRHPQGLAVTDSRTACVIDARPVLMGLQCSALSGRVLDCNALVDRLVPFCPVGFSVTIAEGDPGIALPRGFREIQTGAVLSVSFRALVPATAPLLDGGDVASSWGGMMNLMMVWVADIDVDTLTAVVGSCLAVERIACVLALPHWDIEGVPVLVDCQVPPYRLFRALLPRWILRESFLQYLGIPSDQPCHVFLRDIPWPLQHGVYLFPQAGDLVTVHVPPTHPGPPTELSQMLEPSRAWDLTFEPPGNHEDINWVLSDGVHVALPLLGDSFALSSVHTAEALGLEAGQFTLVPADPAIEDHARLGVSSQRVFAACRTDRSETGSSVPYILDQRPILLHIHMAYAPEGILDVAEICRRVSWLCPRKYHVRLIGGQFSDDQGNHYRRVTPGSVIVVEFHPDYLREAFADFHPDSFALEAGTQGEATDSAGQGYTSAPSGGQPVDGGTGGTSQASASASASTTTHRSSSPLSGHDRGVFACGAYPALLIWRQILWGLACSIPCRLLLLLSILSCEIAGAPLHGVEPPARQFWTEFADSSEVQGLPEKALYSATSRATRGGARLIPTPCRSLHWLGSVPGSKPSEWDLDIGSCRTLLEECVAEQSCPAFWLASTLLETVIEHFTTRTDDCPSGLEPVAEQPSHAVCLRLAEHLPSAISVDLSQVSMPLPQSVDQVLQWTLPGSWTLNVAMPTDIQLHPAAQELIACCPSGPPEEQEYISIFTDGSYSKGAASWAFVVLGITSGSVHFLGWAAGKVPADPTDPLFLCHCHQHALSGEQTALFWATVWALQSPHNVPIQFFSDCLVALQQTQGVYGWSSAEDLAPLCRAAFQALLVARPSCLSCIQHVRSHQGCPANELADSVAKYAGERTCACPPHMHWAAKWTRAGSLPWLWVQLEAIRSPDLWPCQVGQSFADTQRNDSFSPLSEAECHQVLGLSGPDLSCDTLKQAKISLRLLSVNVQSIADSTDATDQREAEQGFSGRARYLREQLTHLQVHVAALQEARSREDATFISDSHIRYCAAKDSSGNFGCELWFSRLLPFIWQGQNLGFFHPNDFLVISARPRDLIVRFSRSCLKLLFACVHAPVAGHKDRDPWWQDLRSRLGKLRRDAEVVLLGDFNTGFPSSLPHRVGNLVGSSPHPPAKAFFHILREHDLWLPSTFSECHTGPQETWQSPTGTSGSRLDYVAVPSAWKVPPCGSWVDYTLDWGQPRVDHFGICLDAFFHVRIGTRGKQRLSSLDREAMSSVEGQQTLRHICSTIPLQPWATDVHRHYLAIEKHLSQALAVSFPSRRGVCRSSHFSVVTWDLRQKRVWLKKQLAWERTSTHLAEAQAALRSWRCGLRLVAGRVATLFTRIASQQRRQGLVADMQAAKFELRKSVRRDVSLRIKTTAAEAASLPCADVVARLRPLLGPSRRRVKQRQNLLSVCHPDGQPAQTASEVEDIWIGHFGCIEDGSRVDPVSFVRDIQQQQNNRDLECYSLDTSTVPSRLELEQALRQTQTGRAVGLDGIPGELLHFAASSASRALFQLFIKSAPRASEPIQFKGGSLHAVWKGKSNPAFCSPHRGILVSSNVGKAFHRIARARAVPALRNVATAMQIGGLPTFPVVLASHFVRLFQSGAKDRRQSHGLMFLDLREAFYRVVRPLLVGSSCSDEQIAAAVKAVQLPAGVMHELHEHLQQSSAAREAGASDWADLAITDALTGTWFRFQSGQQVVQTGVGSRPGDNLADICFSFIFAKVLRSVQASLNQQGLTPALPWSPDMPGNVFPVDAAADSSIPALDATWMDDATFLIRSPTSFALPTIMASTGTAVVDACVGRALLPNLDKGKTEFIACPLGQGSRRVRQDLFTDSDPCIRLGSRLWPDSQVSLVSSYRHLGGVIHHDSSLIRELKHRAALAWKAFNTRKRQIFGSPGVGRKDKVVLFESLVLSILLYGAGSWDQLSPREESILTSAYHGMCFYMLRPAFTFEEALHLGGPRVLALLELPSIQTLLHVARLRSLASLRTFIVAMALALHRWTFVTPNPKSGKARGFRCIPEPGVGSRKAVDEGKFQAPSLQAQGPLPPPEVGDWDDYLNSPSIEVLECLAHLAHDLDLADITHDLVWGRARIAFSSVCLPVKKIAATAHQWESMLMSSSGPGAPLGSLLLPIARWISAEDPVDWLVSNPAGKSEPVATFRDARKTLALLDLSPLKLSPGLEQVGAVTVRVGPVDWLNRHSRDVTSAIDFSHAECLDLIERGGTPSFFEDVSDGVVFVLSVIGLPHWSVMPSLPVRRLSLLSLLRKATFASDLARFALRLWFWGIPTVFLCPAGHCYFPDSFSGLRGLQCSRLGSVEVWRTAHFDWEPLCFTFS</sequence>
<gene>
    <name evidence="4" type="ORF">AK812_SmicGene17603</name>
</gene>
<evidence type="ECO:0000313" key="5">
    <source>
        <dbReference type="Proteomes" id="UP000186817"/>
    </source>
</evidence>
<dbReference type="PANTHER" id="PTHR19446">
    <property type="entry name" value="REVERSE TRANSCRIPTASES"/>
    <property type="match status" value="1"/>
</dbReference>
<dbReference type="EMBL" id="LSRX01000349">
    <property type="protein sequence ID" value="OLP99788.1"/>
    <property type="molecule type" value="Genomic_DNA"/>
</dbReference>
<accession>A0A1Q9DXB9</accession>
<feature type="region of interest" description="Disordered" evidence="2">
    <location>
        <begin position="1005"/>
        <end position="1028"/>
    </location>
</feature>
<protein>
    <recommendedName>
        <fullName evidence="3">Endonuclease/exonuclease/phosphatase domain-containing protein</fullName>
    </recommendedName>
</protein>
<dbReference type="InterPro" id="IPR005135">
    <property type="entry name" value="Endo/exonuclease/phosphatase"/>
</dbReference>
<evidence type="ECO:0000256" key="1">
    <source>
        <dbReference type="SAM" id="Coils"/>
    </source>
</evidence>
<feature type="region of interest" description="Disordered" evidence="2">
    <location>
        <begin position="1713"/>
        <end position="1759"/>
    </location>
</feature>
<evidence type="ECO:0000313" key="4">
    <source>
        <dbReference type="EMBL" id="OLP99788.1"/>
    </source>
</evidence>
<dbReference type="Gene3D" id="3.60.10.10">
    <property type="entry name" value="Endonuclease/exonuclease/phosphatase"/>
    <property type="match status" value="1"/>
</dbReference>
<feature type="compositionally biased region" description="Polar residues" evidence="2">
    <location>
        <begin position="1713"/>
        <end position="1727"/>
    </location>
</feature>
<dbReference type="GO" id="GO:0003824">
    <property type="term" value="F:catalytic activity"/>
    <property type="evidence" value="ECO:0007669"/>
    <property type="project" value="InterPro"/>
</dbReference>
<proteinExistence type="predicted"/>
<dbReference type="Proteomes" id="UP000186817">
    <property type="component" value="Unassembled WGS sequence"/>
</dbReference>
<feature type="compositionally biased region" description="Low complexity" evidence="2">
    <location>
        <begin position="1739"/>
        <end position="1757"/>
    </location>
</feature>
<evidence type="ECO:0000259" key="3">
    <source>
        <dbReference type="Pfam" id="PF03372"/>
    </source>
</evidence>
<keyword evidence="1" id="KW-0175">Coiled coil</keyword>
<dbReference type="Pfam" id="PF03372">
    <property type="entry name" value="Exo_endo_phos"/>
    <property type="match status" value="1"/>
</dbReference>
<feature type="region of interest" description="Disordered" evidence="2">
    <location>
        <begin position="1"/>
        <end position="23"/>
    </location>
</feature>
<dbReference type="InterPro" id="IPR012337">
    <property type="entry name" value="RNaseH-like_sf"/>
</dbReference>
<dbReference type="InterPro" id="IPR036691">
    <property type="entry name" value="Endo/exonu/phosph_ase_sf"/>
</dbReference>
<dbReference type="OrthoDB" id="409599at2759"/>
<comment type="caution">
    <text evidence="4">The sequence shown here is derived from an EMBL/GenBank/DDBJ whole genome shotgun (WGS) entry which is preliminary data.</text>
</comment>
<feature type="domain" description="Endonuclease/exonuclease/phosphatase" evidence="3">
    <location>
        <begin position="2243"/>
        <end position="2488"/>
    </location>
</feature>
<feature type="coiled-coil region" evidence="1">
    <location>
        <begin position="79"/>
        <end position="156"/>
    </location>
</feature>
<dbReference type="SUPFAM" id="SSF56219">
    <property type="entry name" value="DNase I-like"/>
    <property type="match status" value="1"/>
</dbReference>
<keyword evidence="5" id="KW-1185">Reference proteome</keyword>
<evidence type="ECO:0000256" key="2">
    <source>
        <dbReference type="SAM" id="MobiDB-lite"/>
    </source>
</evidence>
<dbReference type="GO" id="GO:0003676">
    <property type="term" value="F:nucleic acid binding"/>
    <property type="evidence" value="ECO:0007669"/>
    <property type="project" value="InterPro"/>
</dbReference>
<organism evidence="4 5">
    <name type="scientific">Symbiodinium microadriaticum</name>
    <name type="common">Dinoflagellate</name>
    <name type="synonym">Zooxanthella microadriatica</name>
    <dbReference type="NCBI Taxonomy" id="2951"/>
    <lineage>
        <taxon>Eukaryota</taxon>
        <taxon>Sar</taxon>
        <taxon>Alveolata</taxon>
        <taxon>Dinophyceae</taxon>
        <taxon>Suessiales</taxon>
        <taxon>Symbiodiniaceae</taxon>
        <taxon>Symbiodinium</taxon>
    </lineage>
</organism>
<name>A0A1Q9DXB9_SYMMI</name>
<dbReference type="Gene3D" id="3.30.420.10">
    <property type="entry name" value="Ribonuclease H-like superfamily/Ribonuclease H"/>
    <property type="match status" value="1"/>
</dbReference>
<dbReference type="InterPro" id="IPR036397">
    <property type="entry name" value="RNaseH_sf"/>
</dbReference>
<reference evidence="4 5" key="1">
    <citation type="submission" date="2016-02" db="EMBL/GenBank/DDBJ databases">
        <title>Genome analysis of coral dinoflagellate symbionts highlights evolutionary adaptations to a symbiotic lifestyle.</title>
        <authorList>
            <person name="Aranda M."/>
            <person name="Li Y."/>
            <person name="Liew Y.J."/>
            <person name="Baumgarten S."/>
            <person name="Simakov O."/>
            <person name="Wilson M."/>
            <person name="Piel J."/>
            <person name="Ashoor H."/>
            <person name="Bougouffa S."/>
            <person name="Bajic V.B."/>
            <person name="Ryu T."/>
            <person name="Ravasi T."/>
            <person name="Bayer T."/>
            <person name="Micklem G."/>
            <person name="Kim H."/>
            <person name="Bhak J."/>
            <person name="Lajeunesse T.C."/>
            <person name="Voolstra C.R."/>
        </authorList>
    </citation>
    <scope>NUCLEOTIDE SEQUENCE [LARGE SCALE GENOMIC DNA]</scope>
    <source>
        <strain evidence="4 5">CCMP2467</strain>
    </source>
</reference>